<proteinExistence type="predicted"/>
<reference evidence="1" key="1">
    <citation type="submission" date="2022-03" db="EMBL/GenBank/DDBJ databases">
        <authorList>
            <person name="Martin H S."/>
        </authorList>
    </citation>
    <scope>NUCLEOTIDE SEQUENCE</scope>
</reference>
<organism evidence="1 2">
    <name type="scientific">Iphiclides podalirius</name>
    <name type="common">scarce swallowtail</name>
    <dbReference type="NCBI Taxonomy" id="110791"/>
    <lineage>
        <taxon>Eukaryota</taxon>
        <taxon>Metazoa</taxon>
        <taxon>Ecdysozoa</taxon>
        <taxon>Arthropoda</taxon>
        <taxon>Hexapoda</taxon>
        <taxon>Insecta</taxon>
        <taxon>Pterygota</taxon>
        <taxon>Neoptera</taxon>
        <taxon>Endopterygota</taxon>
        <taxon>Lepidoptera</taxon>
        <taxon>Glossata</taxon>
        <taxon>Ditrysia</taxon>
        <taxon>Papilionoidea</taxon>
        <taxon>Papilionidae</taxon>
        <taxon>Papilioninae</taxon>
        <taxon>Iphiclides</taxon>
    </lineage>
</organism>
<feature type="non-terminal residue" evidence="1">
    <location>
        <position position="91"/>
    </location>
</feature>
<accession>A0ABN8HTP0</accession>
<evidence type="ECO:0000313" key="2">
    <source>
        <dbReference type="Proteomes" id="UP000837857"/>
    </source>
</evidence>
<protein>
    <submittedName>
        <fullName evidence="1">Uncharacterized protein</fullName>
    </submittedName>
</protein>
<gene>
    <name evidence="1" type="ORF">IPOD504_LOCUS1484</name>
</gene>
<keyword evidence="2" id="KW-1185">Reference proteome</keyword>
<evidence type="ECO:0000313" key="1">
    <source>
        <dbReference type="EMBL" id="CAH2038160.1"/>
    </source>
</evidence>
<dbReference type="Proteomes" id="UP000837857">
    <property type="component" value="Chromosome 10"/>
</dbReference>
<dbReference type="EMBL" id="OW152822">
    <property type="protein sequence ID" value="CAH2038160.1"/>
    <property type="molecule type" value="Genomic_DNA"/>
</dbReference>
<sequence length="91" mass="10029">MNKPLTVESVLTSRAPIPHLLSNRGPHMNELVRAHSQRSMTVKFALAGKSAVVSQDAVNLASWKRLQAAMPQIALHKRCRKCSMSSSQHAK</sequence>
<name>A0ABN8HTP0_9NEOP</name>